<comment type="subcellular location">
    <subcellularLocation>
        <location evidence="1">Membrane</location>
        <topology evidence="1">Peripheral membrane protein</topology>
    </subcellularLocation>
</comment>
<dbReference type="Proteomes" id="UP000007110">
    <property type="component" value="Unassembled WGS sequence"/>
</dbReference>
<dbReference type="GO" id="GO:0035023">
    <property type="term" value="P:regulation of Rho protein signal transduction"/>
    <property type="evidence" value="ECO:0000318"/>
    <property type="project" value="GO_Central"/>
</dbReference>
<accession>A0A7M7GNB3</accession>
<feature type="compositionally biased region" description="Acidic residues" evidence="4">
    <location>
        <begin position="756"/>
        <end position="765"/>
    </location>
</feature>
<dbReference type="OMA" id="FGHLCAN"/>
<dbReference type="PANTHER" id="PTHR12659:SF7">
    <property type="entry name" value="CROSSVEINLESS C, ISOFORM C"/>
    <property type="match status" value="1"/>
</dbReference>
<keyword evidence="8" id="KW-1185">Reference proteome</keyword>
<dbReference type="SMART" id="SM00234">
    <property type="entry name" value="START"/>
    <property type="match status" value="1"/>
</dbReference>
<feature type="compositionally biased region" description="Low complexity" evidence="4">
    <location>
        <begin position="216"/>
        <end position="228"/>
    </location>
</feature>
<dbReference type="FunFam" id="3.30.530.20:FF:000009">
    <property type="entry name" value="StAR related lipid transfer domain containing 13"/>
    <property type="match status" value="1"/>
</dbReference>
<dbReference type="KEGG" id="spu:100889572"/>
<feature type="compositionally biased region" description="Polar residues" evidence="4">
    <location>
        <begin position="771"/>
        <end position="782"/>
    </location>
</feature>
<dbReference type="InterPro" id="IPR001660">
    <property type="entry name" value="SAM"/>
</dbReference>
<evidence type="ECO:0000313" key="7">
    <source>
        <dbReference type="EnsemblMetazoa" id="XP_003723386"/>
    </source>
</evidence>
<dbReference type="SMART" id="SM00324">
    <property type="entry name" value="RhoGAP"/>
    <property type="match status" value="1"/>
</dbReference>
<evidence type="ECO:0008006" key="9">
    <source>
        <dbReference type="Google" id="ProtNLM"/>
    </source>
</evidence>
<feature type="domain" description="START" evidence="6">
    <location>
        <begin position="1124"/>
        <end position="1337"/>
    </location>
</feature>
<feature type="region of interest" description="Disordered" evidence="4">
    <location>
        <begin position="430"/>
        <end position="474"/>
    </location>
</feature>
<protein>
    <recommendedName>
        <fullName evidence="9">Rho GTPase-activating protein 7</fullName>
    </recommendedName>
</protein>
<dbReference type="PROSITE" id="PS50848">
    <property type="entry name" value="START"/>
    <property type="match status" value="1"/>
</dbReference>
<dbReference type="PROSITE" id="PS50238">
    <property type="entry name" value="RHOGAP"/>
    <property type="match status" value="1"/>
</dbReference>
<feature type="region of interest" description="Disordered" evidence="4">
    <location>
        <begin position="1050"/>
        <end position="1069"/>
    </location>
</feature>
<dbReference type="Pfam" id="PF07647">
    <property type="entry name" value="SAM_2"/>
    <property type="match status" value="1"/>
</dbReference>
<feature type="region of interest" description="Disordered" evidence="4">
    <location>
        <begin position="213"/>
        <end position="247"/>
    </location>
</feature>
<sequence>MFLSCREKIETDLLLPCKCLPVWKMASYKNVRFLKRLRMRYIAEIEAADTCQWLRATGFPQYAQMFEEGRYPIDLELVQKDHDFLDQDLLDSVTRRLKILNKCASMKIEAPIHRSCDESEDEDQCAISIKWKYMRSSRRWSRRMTGEEFPELELSTSPLVDSTTTHIHTHSRLNSSHESVTTTDSERNEGYTSTSSFESPAVVKKLYVKRSTDIASSPSSQSLPVSNSGYKTSTPVGSDGNMNGPRSAIIQISSPISVRKDAASDLNGLHSSRDHMKGAKSFLKRLDSLKGRRGPRGGSHRRKHKSGGDTLEISGPIVQDNGTLQRKIELFNCVDLQTAKARSYRYPANSLVTPPAKRRRNPNGRSNNTSKRMGRVFSEPSSPTLHRKFSLDVSEDLENALSKKINNNNESKSCEDVFMSDMDDVSMDIRDNRIPSERSSNVTGTTGRSLLSSSSNDSWQGQYEGESDDWPSQRLITSPLNSLEDDEHTPHRLRSPSMYDNMPPALHSSLDNLPNAEIEVAETELMRQIYNLKNIGHLNDPLAFAPSTRRSVSVSTCEDISGSHVSLNRTNNNLNQDVETEKLDILTNISKILMKEKQLVEPKGGACVLAPKPVVKRDRSNSLPNAGPEGIRESMLSNEVDLELEAEVMGLSSELERLLTGINESIHELEENIKKAETGDSSASTASSQISSPVTSPVNSPVNSQVSSPYGSPLPSPITTPDFNHNKREVEHQDDTGVGLSTGQDTTSEHDTPASNEEEDEEEEEQRTKSQETTINVKTGSGKSPWKERRDSGVGNSLTRPNSARRPRIRWHSFQKSHRPSLNSRPFQVSSLSVGQLMILRKLSLLKLTAVMERYSVSHRSGWTWMVPRFMKRTKTADIKDRLVFGVPLLYHLQKTGQPLPQTILYAMRYLRRQAGEAVGLFRKPGVRSRIQALKKMNEANPDTLSYDGMMAYDVADMLKQYFRELPEPLLTPKLSETFISLFTSSVPKELRVPVMQAAILLMPDENREVLQSLLLFLSDIASQADVNQMTAYNLAVCFAPSLFQLNSGESMRNPKSPHQRRKMAGKPDQKELIENVAANECLALMIRECKKLFMVPEDLLAKCHFSYMDLGEPVTLEELGRKRNDESGDYKSYLESCIQGLLKESREKFKGWVSCPPVDKVEVAYKKVGDGHPLRLWKCTTEIKAPPSVILQRVLRERQYWDEDLLKWRSVEKIDNQTEVFEYVVNSMAPHPTRSYTVLRSWRTNLQKGACVLVSTSIEHPDSSLVGSVRGTELASRFLIEPCGSGKSRLTHISRVDTKGRTLEWYNKAYGHLLAQTVAHIRNLYIPPGTGPETKV</sequence>
<dbReference type="GO" id="GO:0008289">
    <property type="term" value="F:lipid binding"/>
    <property type="evidence" value="ECO:0007669"/>
    <property type="project" value="InterPro"/>
</dbReference>
<keyword evidence="3" id="KW-0597">Phosphoprotein</keyword>
<reference evidence="7" key="2">
    <citation type="submission" date="2021-01" db="UniProtKB">
        <authorList>
            <consortium name="EnsemblMetazoa"/>
        </authorList>
    </citation>
    <scope>IDENTIFICATION</scope>
</reference>
<evidence type="ECO:0000256" key="4">
    <source>
        <dbReference type="SAM" id="MobiDB-lite"/>
    </source>
</evidence>
<evidence type="ECO:0000313" key="8">
    <source>
        <dbReference type="Proteomes" id="UP000007110"/>
    </source>
</evidence>
<evidence type="ECO:0000256" key="3">
    <source>
        <dbReference type="ARBA" id="ARBA00022553"/>
    </source>
</evidence>
<dbReference type="Pfam" id="PF00620">
    <property type="entry name" value="RhoGAP"/>
    <property type="match status" value="1"/>
</dbReference>
<evidence type="ECO:0000256" key="2">
    <source>
        <dbReference type="ARBA" id="ARBA00022468"/>
    </source>
</evidence>
<dbReference type="Gene3D" id="1.10.287.2070">
    <property type="match status" value="1"/>
</dbReference>
<dbReference type="SUPFAM" id="SSF48350">
    <property type="entry name" value="GTPase activation domain, GAP"/>
    <property type="match status" value="1"/>
</dbReference>
<feature type="compositionally biased region" description="Polar residues" evidence="4">
    <location>
        <begin position="437"/>
        <end position="448"/>
    </location>
</feature>
<dbReference type="Gene3D" id="3.30.530.20">
    <property type="match status" value="1"/>
</dbReference>
<feature type="compositionally biased region" description="Low complexity" evidence="4">
    <location>
        <begin position="681"/>
        <end position="709"/>
    </location>
</feature>
<dbReference type="CDD" id="cd08869">
    <property type="entry name" value="START_RhoGAP"/>
    <property type="match status" value="1"/>
</dbReference>
<dbReference type="PANTHER" id="PTHR12659">
    <property type="entry name" value="RHO-TYPE GTPASE ACTIVATING PROTEIN"/>
    <property type="match status" value="1"/>
</dbReference>
<feature type="compositionally biased region" description="Basic residues" evidence="4">
    <location>
        <begin position="1056"/>
        <end position="1065"/>
    </location>
</feature>
<dbReference type="GeneID" id="100889572"/>
<feature type="compositionally biased region" description="Polar residues" evidence="4">
    <location>
        <begin position="160"/>
        <end position="183"/>
    </location>
</feature>
<feature type="region of interest" description="Disordered" evidence="4">
    <location>
        <begin position="160"/>
        <end position="195"/>
    </location>
</feature>
<evidence type="ECO:0000256" key="1">
    <source>
        <dbReference type="ARBA" id="ARBA00004170"/>
    </source>
</evidence>
<proteinExistence type="predicted"/>
<dbReference type="InterPro" id="IPR002913">
    <property type="entry name" value="START_lipid-bd_dom"/>
</dbReference>
<dbReference type="InterPro" id="IPR000198">
    <property type="entry name" value="RhoGAP_dom"/>
</dbReference>
<dbReference type="OrthoDB" id="10003330at2759"/>
<dbReference type="SUPFAM" id="SSF55961">
    <property type="entry name" value="Bet v1-like"/>
    <property type="match status" value="1"/>
</dbReference>
<feature type="compositionally biased region" description="Basic and acidic residues" evidence="4">
    <location>
        <begin position="724"/>
        <end position="735"/>
    </location>
</feature>
<dbReference type="FunCoup" id="A0A7M7GNB3">
    <property type="interactions" value="417"/>
</dbReference>
<dbReference type="Pfam" id="PF01852">
    <property type="entry name" value="START"/>
    <property type="match status" value="1"/>
</dbReference>
<dbReference type="InterPro" id="IPR013761">
    <property type="entry name" value="SAM/pointed_sf"/>
</dbReference>
<feature type="compositionally biased region" description="Basic residues" evidence="4">
    <location>
        <begin position="803"/>
        <end position="819"/>
    </location>
</feature>
<dbReference type="InterPro" id="IPR008936">
    <property type="entry name" value="Rho_GTPase_activation_prot"/>
</dbReference>
<dbReference type="GO" id="GO:0007165">
    <property type="term" value="P:signal transduction"/>
    <property type="evidence" value="ECO:0007669"/>
    <property type="project" value="InterPro"/>
</dbReference>
<feature type="region of interest" description="Disordered" evidence="4">
    <location>
        <begin position="289"/>
        <end position="316"/>
    </location>
</feature>
<name>A0A7M7GNB3_STRPU</name>
<dbReference type="InParanoid" id="A0A7M7GNB3"/>
<dbReference type="SMART" id="SM00454">
    <property type="entry name" value="SAM"/>
    <property type="match status" value="1"/>
</dbReference>
<dbReference type="GO" id="GO:0016020">
    <property type="term" value="C:membrane"/>
    <property type="evidence" value="ECO:0007669"/>
    <property type="project" value="UniProtKB-SubCell"/>
</dbReference>
<dbReference type="Gene3D" id="1.10.555.10">
    <property type="entry name" value="Rho GTPase activation protein"/>
    <property type="match status" value="1"/>
</dbReference>
<dbReference type="InterPro" id="IPR023393">
    <property type="entry name" value="START-like_dom_sf"/>
</dbReference>
<organism evidence="7 8">
    <name type="scientific">Strongylocentrotus purpuratus</name>
    <name type="common">Purple sea urchin</name>
    <dbReference type="NCBI Taxonomy" id="7668"/>
    <lineage>
        <taxon>Eukaryota</taxon>
        <taxon>Metazoa</taxon>
        <taxon>Echinodermata</taxon>
        <taxon>Eleutherozoa</taxon>
        <taxon>Echinozoa</taxon>
        <taxon>Echinoidea</taxon>
        <taxon>Euechinoidea</taxon>
        <taxon>Echinacea</taxon>
        <taxon>Camarodonta</taxon>
        <taxon>Echinidea</taxon>
        <taxon>Strongylocentrotidae</taxon>
        <taxon>Strongylocentrotus</taxon>
    </lineage>
</organism>
<keyword evidence="2" id="KW-0343">GTPase activation</keyword>
<feature type="region of interest" description="Disordered" evidence="4">
    <location>
        <begin position="676"/>
        <end position="823"/>
    </location>
</feature>
<dbReference type="RefSeq" id="XP_003723386.1">
    <property type="nucleotide sequence ID" value="XM_003723338.3"/>
</dbReference>
<dbReference type="GO" id="GO:0005096">
    <property type="term" value="F:GTPase activator activity"/>
    <property type="evidence" value="ECO:0000318"/>
    <property type="project" value="GO_Central"/>
</dbReference>
<dbReference type="SUPFAM" id="SSF47769">
    <property type="entry name" value="SAM/Pointed domain"/>
    <property type="match status" value="1"/>
</dbReference>
<reference evidence="8" key="1">
    <citation type="submission" date="2015-02" db="EMBL/GenBank/DDBJ databases">
        <title>Genome sequencing for Strongylocentrotus purpuratus.</title>
        <authorList>
            <person name="Murali S."/>
            <person name="Liu Y."/>
            <person name="Vee V."/>
            <person name="English A."/>
            <person name="Wang M."/>
            <person name="Skinner E."/>
            <person name="Han Y."/>
            <person name="Muzny D.M."/>
            <person name="Worley K.C."/>
            <person name="Gibbs R.A."/>
        </authorList>
    </citation>
    <scope>NUCLEOTIDE SEQUENCE</scope>
</reference>
<evidence type="ECO:0000259" key="5">
    <source>
        <dbReference type="PROSITE" id="PS50238"/>
    </source>
</evidence>
<feature type="region of interest" description="Disordered" evidence="4">
    <location>
        <begin position="351"/>
        <end position="389"/>
    </location>
</feature>
<dbReference type="EnsemblMetazoa" id="XM_003723338">
    <property type="protein sequence ID" value="XP_003723386"/>
    <property type="gene ID" value="LOC100889572"/>
</dbReference>
<feature type="compositionally biased region" description="Basic residues" evidence="4">
    <location>
        <begin position="291"/>
        <end position="305"/>
    </location>
</feature>
<dbReference type="GO" id="GO:0030036">
    <property type="term" value="P:actin cytoskeleton organization"/>
    <property type="evidence" value="ECO:0000318"/>
    <property type="project" value="GO_Central"/>
</dbReference>
<feature type="domain" description="Rho-GAP" evidence="5">
    <location>
        <begin position="887"/>
        <end position="1094"/>
    </location>
</feature>
<evidence type="ECO:0000259" key="6">
    <source>
        <dbReference type="PROSITE" id="PS50848"/>
    </source>
</evidence>